<dbReference type="KEGG" id="ifl:C1H71_20280"/>
<gene>
    <name evidence="1" type="ORF">C1H71_20280</name>
</gene>
<protein>
    <submittedName>
        <fullName evidence="1">Uncharacterized protein</fullName>
    </submittedName>
</protein>
<evidence type="ECO:0000313" key="1">
    <source>
        <dbReference type="EMBL" id="QBC45883.1"/>
    </source>
</evidence>
<keyword evidence="1" id="KW-0614">Plasmid</keyword>
<accession>A0A7G3GFP2</accession>
<organism evidence="1 2">
    <name type="scientific">Iodobacter fluviatilis</name>
    <dbReference type="NCBI Taxonomy" id="537"/>
    <lineage>
        <taxon>Bacteria</taxon>
        <taxon>Pseudomonadati</taxon>
        <taxon>Pseudomonadota</taxon>
        <taxon>Betaproteobacteria</taxon>
        <taxon>Neisseriales</taxon>
        <taxon>Chitinibacteraceae</taxon>
        <taxon>Iodobacter</taxon>
    </lineage>
</organism>
<dbReference type="GeneID" id="39458537"/>
<keyword evidence="2" id="KW-1185">Reference proteome</keyword>
<dbReference type="RefSeq" id="WP_130108359.1">
    <property type="nucleotide sequence ID" value="NZ_CP025782.1"/>
</dbReference>
<reference evidence="1 2" key="1">
    <citation type="submission" date="2018-01" db="EMBL/GenBank/DDBJ databases">
        <title>Genome sequence of Iodobacter sp. strain PCH194 isolated from Indian Trans-Himalaya.</title>
        <authorList>
            <person name="Kumar V."/>
            <person name="Thakur V."/>
            <person name="Kumar S."/>
            <person name="Singh D."/>
        </authorList>
    </citation>
    <scope>NUCLEOTIDE SEQUENCE [LARGE SCALE GENOMIC DNA]</scope>
    <source>
        <strain evidence="1 2">PCH194</strain>
        <plasmid evidence="1 2">pl2</plasmid>
    </source>
</reference>
<dbReference type="EMBL" id="CP025782">
    <property type="protein sequence ID" value="QBC45883.1"/>
    <property type="molecule type" value="Genomic_DNA"/>
</dbReference>
<dbReference type="Proteomes" id="UP000515917">
    <property type="component" value="Plasmid pl2"/>
</dbReference>
<evidence type="ECO:0000313" key="2">
    <source>
        <dbReference type="Proteomes" id="UP000515917"/>
    </source>
</evidence>
<sequence length="87" mass="9954">MMCAFTFIAKTKSAKYLTLQTAWGAYAPDESTKFNFGVSPEIKLNSDKSELLLLIDQARKMNKNRFRNNADLIFNELIAANKENQFN</sequence>
<geneLocation type="plasmid" evidence="1 2">
    <name>pl2</name>
</geneLocation>
<name>A0A7G3GFP2_9NEIS</name>
<dbReference type="AlphaFoldDB" id="A0A7G3GFP2"/>
<proteinExistence type="predicted"/>